<dbReference type="AlphaFoldDB" id="A0AAJ7PCN7"/>
<dbReference type="InterPro" id="IPR013783">
    <property type="entry name" value="Ig-like_fold"/>
</dbReference>
<dbReference type="InterPro" id="IPR048997">
    <property type="entry name" value="Stonustoxin-like_helical"/>
</dbReference>
<dbReference type="KEGG" id="lcf:108873866"/>
<dbReference type="CDD" id="cd00063">
    <property type="entry name" value="FN3"/>
    <property type="match status" value="1"/>
</dbReference>
<dbReference type="PANTHER" id="PTHR31594">
    <property type="entry name" value="AIG1-TYPE G DOMAIN-CONTAINING PROTEIN"/>
    <property type="match status" value="1"/>
</dbReference>
<dbReference type="InterPro" id="IPR003961">
    <property type="entry name" value="FN3_dom"/>
</dbReference>
<gene>
    <name evidence="4" type="primary">LOC108873866</name>
</gene>
<accession>A0AAJ7PCN7</accession>
<dbReference type="PANTHER" id="PTHR31594:SF16">
    <property type="entry name" value="SI:CH211-281L24.3"/>
    <property type="match status" value="1"/>
</dbReference>
<dbReference type="Gene3D" id="2.60.40.10">
    <property type="entry name" value="Immunoglobulins"/>
    <property type="match status" value="1"/>
</dbReference>
<feature type="domain" description="SNTX thioredoxin-like" evidence="1">
    <location>
        <begin position="370"/>
        <end position="494"/>
    </location>
</feature>
<organism evidence="3 4">
    <name type="scientific">Lates calcarifer</name>
    <name type="common">Barramundi</name>
    <name type="synonym">Holocentrus calcarifer</name>
    <dbReference type="NCBI Taxonomy" id="8187"/>
    <lineage>
        <taxon>Eukaryota</taxon>
        <taxon>Metazoa</taxon>
        <taxon>Chordata</taxon>
        <taxon>Craniata</taxon>
        <taxon>Vertebrata</taxon>
        <taxon>Euteleostomi</taxon>
        <taxon>Actinopterygii</taxon>
        <taxon>Neopterygii</taxon>
        <taxon>Teleostei</taxon>
        <taxon>Neoteleostei</taxon>
        <taxon>Acanthomorphata</taxon>
        <taxon>Carangaria</taxon>
        <taxon>Carangaria incertae sedis</taxon>
        <taxon>Centropomidae</taxon>
        <taxon>Lates</taxon>
    </lineage>
</organism>
<dbReference type="SUPFAM" id="SSF49265">
    <property type="entry name" value="Fibronectin type III"/>
    <property type="match status" value="1"/>
</dbReference>
<name>A0AAJ7PCN7_LATCA</name>
<evidence type="ECO:0000313" key="4">
    <source>
        <dbReference type="RefSeq" id="XP_018517709.1"/>
    </source>
</evidence>
<feature type="domain" description="Stonustoxin-like helical" evidence="2">
    <location>
        <begin position="266"/>
        <end position="358"/>
    </location>
</feature>
<dbReference type="InterPro" id="IPR052090">
    <property type="entry name" value="Cytolytic_pore-forming_toxin"/>
</dbReference>
<protein>
    <submittedName>
        <fullName evidence="4">Neoverrucotoxin subunit alpha isoform X1</fullName>
    </submittedName>
</protein>
<evidence type="ECO:0000313" key="3">
    <source>
        <dbReference type="Proteomes" id="UP000694890"/>
    </source>
</evidence>
<dbReference type="InterPro" id="IPR040581">
    <property type="entry name" value="Thioredoxin_11"/>
</dbReference>
<proteinExistence type="predicted"/>
<dbReference type="InterPro" id="IPR036116">
    <property type="entry name" value="FN3_sf"/>
</dbReference>
<dbReference type="Pfam" id="PF18078">
    <property type="entry name" value="Thioredoxin_11"/>
    <property type="match status" value="1"/>
</dbReference>
<reference evidence="4" key="1">
    <citation type="submission" date="2025-08" db="UniProtKB">
        <authorList>
            <consortium name="RefSeq"/>
        </authorList>
    </citation>
    <scope>IDENTIFICATION</scope>
    <source>
        <tissue evidence="4">Brain</tissue>
    </source>
</reference>
<evidence type="ECO:0000259" key="1">
    <source>
        <dbReference type="Pfam" id="PF18078"/>
    </source>
</evidence>
<sequence length="572" mass="65224">MDPETSKTITVAAIGRPFSPGMLYDCRHDSLIPGLSLWDRDHLLANIIERPQYYSDFEIVASDSTEDKLSLLNVNASLTASFMSGLMSKNQARVTLKYEATTKFQELSMNHLAADKMQHPDIFKKGVATHVVTAILYGAQAFFVFDRDVSKDEDHQDIHGKLKMTIKKIPSFSIEGEGSLHMEDKNITNEEKFSCKFHGDFFLEKNPVSFQDAVQVYQSLPKLLEANRENVVPLKVWLLPLTCLSSSATTLLHEIRTELVHKAQRVLEDFIELEMRCNDAMKTTIAQQFPEIKKNRKTFKELCFDFKVEFQRTLAKKLPLVRGGDEKESVLAEILEQRHTSFNNMNLNEWMDCIEEEIYTLMSFTNKMKNTKIIPSRNDLYKEVHRAKHTVCFVFTSKKGAEPYLSALTNYLKEPAEPYHVEEAAEKPQWFSTKEVLEQMRHKAKLFIDFAEANKENNNIQFLTTSLANENTETKGTSIYHYEDGIIVTEDFEPPAEPEIGPVTHESVTVKTTCYSVEYCVSGEDEWRQETASADGDVTVSGLTPDTEYMFRCRAECSAGVAPSRKVRTTAI</sequence>
<dbReference type="GeneID" id="108873866"/>
<evidence type="ECO:0000259" key="2">
    <source>
        <dbReference type="Pfam" id="PF21109"/>
    </source>
</evidence>
<dbReference type="Pfam" id="PF21109">
    <property type="entry name" value="Stonustoxin_helical"/>
    <property type="match status" value="1"/>
</dbReference>
<dbReference type="RefSeq" id="XP_018517709.1">
    <property type="nucleotide sequence ID" value="XM_018662193.2"/>
</dbReference>
<dbReference type="Proteomes" id="UP000694890">
    <property type="component" value="Unplaced"/>
</dbReference>